<gene>
    <name evidence="1" type="ORF">GCM10022242_10550</name>
</gene>
<evidence type="ECO:0000313" key="2">
    <source>
        <dbReference type="Proteomes" id="UP001501821"/>
    </source>
</evidence>
<keyword evidence="2" id="KW-1185">Reference proteome</keyword>
<dbReference type="Proteomes" id="UP001501821">
    <property type="component" value="Unassembled WGS sequence"/>
</dbReference>
<protein>
    <submittedName>
        <fullName evidence="1">Uncharacterized protein</fullName>
    </submittedName>
</protein>
<comment type="caution">
    <text evidence="1">The sequence shown here is derived from an EMBL/GenBank/DDBJ whole genome shotgun (WGS) entry which is preliminary data.</text>
</comment>
<dbReference type="EMBL" id="BAABAH010000002">
    <property type="protein sequence ID" value="GAA3809720.1"/>
    <property type="molecule type" value="Genomic_DNA"/>
</dbReference>
<reference evidence="2" key="1">
    <citation type="journal article" date="2019" name="Int. J. Syst. Evol. Microbiol.">
        <title>The Global Catalogue of Microorganisms (GCM) 10K type strain sequencing project: providing services to taxonomists for standard genome sequencing and annotation.</title>
        <authorList>
            <consortium name="The Broad Institute Genomics Platform"/>
            <consortium name="The Broad Institute Genome Sequencing Center for Infectious Disease"/>
            <person name="Wu L."/>
            <person name="Ma J."/>
        </authorList>
    </citation>
    <scope>NUCLEOTIDE SEQUENCE [LARGE SCALE GENOMIC DNA]</scope>
    <source>
        <strain evidence="2">JCM 16953</strain>
    </source>
</reference>
<sequence length="181" mass="20194">MTWKAFHSRGETLRSVIHTASVRRDGILPMDVDGVSETFRDELDLLSALQLKWHTRLSGHVDRLMITQPMDLQNKVTLAWKNAAEELPGVRMILDHYRDEPTSEAMAQAMRVATAKEHQYLAVMAGRSGLADESSERIGAEIEQAGRDLFHGVTAVIGPVAEIEEPQRQSLLDRLRAVIAA</sequence>
<proteinExistence type="predicted"/>
<accession>A0ABP7I4V1</accession>
<name>A0ABP7I4V1_9ACTN</name>
<dbReference type="RefSeq" id="WP_344773011.1">
    <property type="nucleotide sequence ID" value="NZ_BAABAH010000002.1"/>
</dbReference>
<organism evidence="1 2">
    <name type="scientific">Nocardioides panacisoli</name>
    <dbReference type="NCBI Taxonomy" id="627624"/>
    <lineage>
        <taxon>Bacteria</taxon>
        <taxon>Bacillati</taxon>
        <taxon>Actinomycetota</taxon>
        <taxon>Actinomycetes</taxon>
        <taxon>Propionibacteriales</taxon>
        <taxon>Nocardioidaceae</taxon>
        <taxon>Nocardioides</taxon>
    </lineage>
</organism>
<evidence type="ECO:0000313" key="1">
    <source>
        <dbReference type="EMBL" id="GAA3809720.1"/>
    </source>
</evidence>